<dbReference type="InterPro" id="IPR007627">
    <property type="entry name" value="RNA_pol_sigma70_r2"/>
</dbReference>
<dbReference type="InterPro" id="IPR014284">
    <property type="entry name" value="RNA_pol_sigma-70_dom"/>
</dbReference>
<organism evidence="8 9">
    <name type="scientific">Kolteria novifilia</name>
    <dbReference type="NCBI Taxonomy" id="2527975"/>
    <lineage>
        <taxon>Bacteria</taxon>
        <taxon>Pseudomonadati</taxon>
        <taxon>Planctomycetota</taxon>
        <taxon>Planctomycetia</taxon>
        <taxon>Kolteriales</taxon>
        <taxon>Kolteriaceae</taxon>
        <taxon>Kolteria</taxon>
    </lineage>
</organism>
<feature type="domain" description="RNA polymerase sigma-70 region 2" evidence="6">
    <location>
        <begin position="30"/>
        <end position="97"/>
    </location>
</feature>
<dbReference type="InterPro" id="IPR013325">
    <property type="entry name" value="RNA_pol_sigma_r2"/>
</dbReference>
<evidence type="ECO:0000256" key="1">
    <source>
        <dbReference type="ARBA" id="ARBA00010641"/>
    </source>
</evidence>
<dbReference type="PANTHER" id="PTHR43133:SF8">
    <property type="entry name" value="RNA POLYMERASE SIGMA FACTOR HI_1459-RELATED"/>
    <property type="match status" value="1"/>
</dbReference>
<evidence type="ECO:0000256" key="2">
    <source>
        <dbReference type="ARBA" id="ARBA00023015"/>
    </source>
</evidence>
<keyword evidence="2" id="KW-0805">Transcription regulation</keyword>
<keyword evidence="5" id="KW-0804">Transcription</keyword>
<dbReference type="InterPro" id="IPR036388">
    <property type="entry name" value="WH-like_DNA-bd_sf"/>
</dbReference>
<sequence length="183" mass="21635">MAMERSPEQIVDELLVLRWQEGNAAAVEAMVERWQPRLWRHACRLLGRRDVASDITQEAWIAIVKGIGRLRDPACFRRWAFLIVTRKCADWIRVQQRQRDVLRQVPVPPEEADDASADGDEIERLRWAMKRLPEERRVLLAMFYREQMSLHEIADILEIPVGTVKSRLYHAREELREVIERSQ</sequence>
<keyword evidence="4" id="KW-0238">DNA-binding</keyword>
<protein>
    <submittedName>
        <fullName evidence="8">ECF RNA polymerase sigma-E factor</fullName>
    </submittedName>
</protein>
<comment type="similarity">
    <text evidence="1">Belongs to the sigma-70 factor family. ECF subfamily.</text>
</comment>
<dbReference type="CDD" id="cd06171">
    <property type="entry name" value="Sigma70_r4"/>
    <property type="match status" value="1"/>
</dbReference>
<dbReference type="Gene3D" id="1.10.10.10">
    <property type="entry name" value="Winged helix-like DNA-binding domain superfamily/Winged helix DNA-binding domain"/>
    <property type="match status" value="1"/>
</dbReference>
<evidence type="ECO:0000256" key="3">
    <source>
        <dbReference type="ARBA" id="ARBA00023082"/>
    </source>
</evidence>
<dbReference type="AlphaFoldDB" id="A0A518B6H1"/>
<dbReference type="GO" id="GO:0016987">
    <property type="term" value="F:sigma factor activity"/>
    <property type="evidence" value="ECO:0007669"/>
    <property type="project" value="UniProtKB-KW"/>
</dbReference>
<evidence type="ECO:0000256" key="5">
    <source>
        <dbReference type="ARBA" id="ARBA00023163"/>
    </source>
</evidence>
<dbReference type="NCBIfam" id="TIGR02937">
    <property type="entry name" value="sigma70-ECF"/>
    <property type="match status" value="1"/>
</dbReference>
<name>A0A518B6H1_9BACT</name>
<dbReference type="PANTHER" id="PTHR43133">
    <property type="entry name" value="RNA POLYMERASE ECF-TYPE SIGMA FACTO"/>
    <property type="match status" value="1"/>
</dbReference>
<keyword evidence="3" id="KW-0731">Sigma factor</keyword>
<dbReference type="GO" id="GO:0006352">
    <property type="term" value="P:DNA-templated transcription initiation"/>
    <property type="evidence" value="ECO:0007669"/>
    <property type="project" value="InterPro"/>
</dbReference>
<dbReference type="Gene3D" id="1.10.1740.10">
    <property type="match status" value="1"/>
</dbReference>
<reference evidence="8 9" key="1">
    <citation type="submission" date="2019-02" db="EMBL/GenBank/DDBJ databases">
        <title>Deep-cultivation of Planctomycetes and their phenomic and genomic characterization uncovers novel biology.</title>
        <authorList>
            <person name="Wiegand S."/>
            <person name="Jogler M."/>
            <person name="Boedeker C."/>
            <person name="Pinto D."/>
            <person name="Vollmers J."/>
            <person name="Rivas-Marin E."/>
            <person name="Kohn T."/>
            <person name="Peeters S.H."/>
            <person name="Heuer A."/>
            <person name="Rast P."/>
            <person name="Oberbeckmann S."/>
            <person name="Bunk B."/>
            <person name="Jeske O."/>
            <person name="Meyerdierks A."/>
            <person name="Storesund J.E."/>
            <person name="Kallscheuer N."/>
            <person name="Luecker S."/>
            <person name="Lage O.M."/>
            <person name="Pohl T."/>
            <person name="Merkel B.J."/>
            <person name="Hornburger P."/>
            <person name="Mueller R.-W."/>
            <person name="Bruemmer F."/>
            <person name="Labrenz M."/>
            <person name="Spormann A.M."/>
            <person name="Op den Camp H."/>
            <person name="Overmann J."/>
            <person name="Amann R."/>
            <person name="Jetten M.S.M."/>
            <person name="Mascher T."/>
            <person name="Medema M.H."/>
            <person name="Devos D.P."/>
            <person name="Kaster A.-K."/>
            <person name="Ovreas L."/>
            <person name="Rohde M."/>
            <person name="Galperin M.Y."/>
            <person name="Jogler C."/>
        </authorList>
    </citation>
    <scope>NUCLEOTIDE SEQUENCE [LARGE SCALE GENOMIC DNA]</scope>
    <source>
        <strain evidence="8 9">Pan216</strain>
    </source>
</reference>
<evidence type="ECO:0000259" key="6">
    <source>
        <dbReference type="Pfam" id="PF04542"/>
    </source>
</evidence>
<dbReference type="InterPro" id="IPR013324">
    <property type="entry name" value="RNA_pol_sigma_r3/r4-like"/>
</dbReference>
<dbReference type="KEGG" id="knv:Pan216_34420"/>
<evidence type="ECO:0000313" key="8">
    <source>
        <dbReference type="EMBL" id="QDU62575.1"/>
    </source>
</evidence>
<dbReference type="GO" id="GO:0003677">
    <property type="term" value="F:DNA binding"/>
    <property type="evidence" value="ECO:0007669"/>
    <property type="project" value="UniProtKB-KW"/>
</dbReference>
<dbReference type="Pfam" id="PF08281">
    <property type="entry name" value="Sigma70_r4_2"/>
    <property type="match status" value="1"/>
</dbReference>
<dbReference type="InterPro" id="IPR039425">
    <property type="entry name" value="RNA_pol_sigma-70-like"/>
</dbReference>
<evidence type="ECO:0000259" key="7">
    <source>
        <dbReference type="Pfam" id="PF08281"/>
    </source>
</evidence>
<dbReference type="Pfam" id="PF04542">
    <property type="entry name" value="Sigma70_r2"/>
    <property type="match status" value="1"/>
</dbReference>
<evidence type="ECO:0000313" key="9">
    <source>
        <dbReference type="Proteomes" id="UP000317093"/>
    </source>
</evidence>
<dbReference type="SUPFAM" id="SSF88946">
    <property type="entry name" value="Sigma2 domain of RNA polymerase sigma factors"/>
    <property type="match status" value="1"/>
</dbReference>
<proteinExistence type="inferred from homology"/>
<dbReference type="Proteomes" id="UP000317093">
    <property type="component" value="Chromosome"/>
</dbReference>
<dbReference type="InterPro" id="IPR013249">
    <property type="entry name" value="RNA_pol_sigma70_r4_t2"/>
</dbReference>
<dbReference type="EMBL" id="CP036279">
    <property type="protein sequence ID" value="QDU62575.1"/>
    <property type="molecule type" value="Genomic_DNA"/>
</dbReference>
<feature type="domain" description="RNA polymerase sigma factor 70 region 4 type 2" evidence="7">
    <location>
        <begin position="124"/>
        <end position="175"/>
    </location>
</feature>
<accession>A0A518B6H1</accession>
<evidence type="ECO:0000256" key="4">
    <source>
        <dbReference type="ARBA" id="ARBA00023125"/>
    </source>
</evidence>
<gene>
    <name evidence="8" type="primary">rpoE_4</name>
    <name evidence="8" type="ORF">Pan216_34420</name>
</gene>
<dbReference type="SUPFAM" id="SSF88659">
    <property type="entry name" value="Sigma3 and sigma4 domains of RNA polymerase sigma factors"/>
    <property type="match status" value="1"/>
</dbReference>
<keyword evidence="9" id="KW-1185">Reference proteome</keyword>